<reference evidence="2 3" key="1">
    <citation type="submission" date="2015-06" db="EMBL/GenBank/DDBJ databases">
        <title>Draft genome of the ant-associated black yeast Phialophora attae CBS 131958.</title>
        <authorList>
            <person name="Moreno L.F."/>
            <person name="Stielow B.J."/>
            <person name="de Hoog S."/>
            <person name="Vicente V.A."/>
            <person name="Weiss V.A."/>
            <person name="de Vries M."/>
            <person name="Cruz L.M."/>
            <person name="Souza E.M."/>
        </authorList>
    </citation>
    <scope>NUCLEOTIDE SEQUENCE [LARGE SCALE GENOMIC DNA]</scope>
    <source>
        <strain evidence="2 3">CBS 131958</strain>
    </source>
</reference>
<name>A0A0N1H6A7_9EURO</name>
<dbReference type="InterPro" id="IPR001087">
    <property type="entry name" value="GDSL"/>
</dbReference>
<dbReference type="CDD" id="cd01833">
    <property type="entry name" value="XynB_like"/>
    <property type="match status" value="1"/>
</dbReference>
<dbReference type="Proteomes" id="UP000038010">
    <property type="component" value="Unassembled WGS sequence"/>
</dbReference>
<protein>
    <submittedName>
        <fullName evidence="2">Uncharacterized protein</fullName>
    </submittedName>
</protein>
<evidence type="ECO:0000313" key="2">
    <source>
        <dbReference type="EMBL" id="KPI38195.1"/>
    </source>
</evidence>
<dbReference type="RefSeq" id="XP_017998158.1">
    <property type="nucleotide sequence ID" value="XM_018140015.1"/>
</dbReference>
<dbReference type="GeneID" id="28731884"/>
<dbReference type="GO" id="GO:0004622">
    <property type="term" value="F:phosphatidylcholine lysophospholipase activity"/>
    <property type="evidence" value="ECO:0007669"/>
    <property type="project" value="TreeGrafter"/>
</dbReference>
<feature type="signal peptide" evidence="1">
    <location>
        <begin position="1"/>
        <end position="24"/>
    </location>
</feature>
<keyword evidence="3" id="KW-1185">Reference proteome</keyword>
<dbReference type="VEuPathDB" id="FungiDB:AB675_1118"/>
<dbReference type="AlphaFoldDB" id="A0A0N1H6A7"/>
<dbReference type="STRING" id="1664694.A0A0N1H6A7"/>
<dbReference type="PANTHER" id="PTHR30383:SF31">
    <property type="entry name" value="SGNH HYDROLASE-TYPE ESTERASE DOMAIN-CONTAINING PROTEIN-RELATED"/>
    <property type="match status" value="1"/>
</dbReference>
<dbReference type="InterPro" id="IPR051532">
    <property type="entry name" value="Ester_Hydrolysis_Enzymes"/>
</dbReference>
<accession>A0A0N1H6A7</accession>
<evidence type="ECO:0000256" key="1">
    <source>
        <dbReference type="SAM" id="SignalP"/>
    </source>
</evidence>
<dbReference type="EMBL" id="LFJN01000020">
    <property type="protein sequence ID" value="KPI38195.1"/>
    <property type="molecule type" value="Genomic_DNA"/>
</dbReference>
<dbReference type="SUPFAM" id="SSF52266">
    <property type="entry name" value="SGNH hydrolase"/>
    <property type="match status" value="1"/>
</dbReference>
<sequence>MVFANSSTVLSLLQIVSTFVPGLGATNTVLTNIDSRGPAQPGDFFLRILPLGASITFGQKSSDGNGYRKVLRKQLRDEGWDVNMVGNSTAGDMKDSSMSGVPGFRIDQVHDLAIDSFRFQPNVVLLNAGTNDAMQDFDTANAPARMEELLDDLFLNVDGTTVVLSTLTISTTSQMKKFRPGYNDALREMVSRRQADGDSIVLAEMDDERITLDDMNEDGIHPKDSGYAVMADIWFGAINEAAELGMLQQPKPGVEDVNKDD</sequence>
<dbReference type="PANTHER" id="PTHR30383">
    <property type="entry name" value="THIOESTERASE 1/PROTEASE 1/LYSOPHOSPHOLIPASE L1"/>
    <property type="match status" value="1"/>
</dbReference>
<keyword evidence="1" id="KW-0732">Signal</keyword>
<dbReference type="Pfam" id="PF00657">
    <property type="entry name" value="Lipase_GDSL"/>
    <property type="match status" value="1"/>
</dbReference>
<dbReference type="OrthoDB" id="4161542at2759"/>
<dbReference type="Gene3D" id="3.40.50.1110">
    <property type="entry name" value="SGNH hydrolase"/>
    <property type="match status" value="1"/>
</dbReference>
<comment type="caution">
    <text evidence="2">The sequence shown here is derived from an EMBL/GenBank/DDBJ whole genome shotgun (WGS) entry which is preliminary data.</text>
</comment>
<dbReference type="InterPro" id="IPR036514">
    <property type="entry name" value="SGNH_hydro_sf"/>
</dbReference>
<gene>
    <name evidence="2" type="ORF">AB675_1118</name>
</gene>
<evidence type="ECO:0000313" key="3">
    <source>
        <dbReference type="Proteomes" id="UP000038010"/>
    </source>
</evidence>
<organism evidence="2 3">
    <name type="scientific">Cyphellophora attinorum</name>
    <dbReference type="NCBI Taxonomy" id="1664694"/>
    <lineage>
        <taxon>Eukaryota</taxon>
        <taxon>Fungi</taxon>
        <taxon>Dikarya</taxon>
        <taxon>Ascomycota</taxon>
        <taxon>Pezizomycotina</taxon>
        <taxon>Eurotiomycetes</taxon>
        <taxon>Chaetothyriomycetidae</taxon>
        <taxon>Chaetothyriales</taxon>
        <taxon>Cyphellophoraceae</taxon>
        <taxon>Cyphellophora</taxon>
    </lineage>
</organism>
<proteinExistence type="predicted"/>
<feature type="chain" id="PRO_5005873045" evidence="1">
    <location>
        <begin position="25"/>
        <end position="261"/>
    </location>
</feature>